<keyword evidence="1" id="KW-0812">Transmembrane</keyword>
<dbReference type="Proteomes" id="UP000886785">
    <property type="component" value="Unassembled WGS sequence"/>
</dbReference>
<keyword evidence="1" id="KW-0472">Membrane</keyword>
<sequence>MGLALGMIIMLLIGCIGTAIASMAGIIYVGNRLHRTRYAGIKLGCLIALFVCCIAAVIGLGNMVGDILNY</sequence>
<dbReference type="EMBL" id="DVHF01000087">
    <property type="protein sequence ID" value="HIR57588.1"/>
    <property type="molecule type" value="Genomic_DNA"/>
</dbReference>
<comment type="caution">
    <text evidence="2">The sequence shown here is derived from an EMBL/GenBank/DDBJ whole genome shotgun (WGS) entry which is preliminary data.</text>
</comment>
<keyword evidence="1" id="KW-1133">Transmembrane helix</keyword>
<name>A0A9D1DR99_9FIRM</name>
<accession>A0A9D1DR99</accession>
<reference evidence="2" key="1">
    <citation type="submission" date="2020-10" db="EMBL/GenBank/DDBJ databases">
        <authorList>
            <person name="Gilroy R."/>
        </authorList>
    </citation>
    <scope>NUCLEOTIDE SEQUENCE</scope>
    <source>
        <strain evidence="2">ChiSjej1B19-7085</strain>
    </source>
</reference>
<protein>
    <submittedName>
        <fullName evidence="2">Uncharacterized protein</fullName>
    </submittedName>
</protein>
<organism evidence="2 3">
    <name type="scientific">Candidatus Gallacutalibacter pullicola</name>
    <dbReference type="NCBI Taxonomy" id="2840830"/>
    <lineage>
        <taxon>Bacteria</taxon>
        <taxon>Bacillati</taxon>
        <taxon>Bacillota</taxon>
        <taxon>Clostridia</taxon>
        <taxon>Eubacteriales</taxon>
        <taxon>Candidatus Gallacutalibacter</taxon>
    </lineage>
</organism>
<evidence type="ECO:0000256" key="1">
    <source>
        <dbReference type="SAM" id="Phobius"/>
    </source>
</evidence>
<evidence type="ECO:0000313" key="3">
    <source>
        <dbReference type="Proteomes" id="UP000886785"/>
    </source>
</evidence>
<gene>
    <name evidence="2" type="ORF">IAA54_07945</name>
</gene>
<feature type="transmembrane region" description="Helical" evidence="1">
    <location>
        <begin position="41"/>
        <end position="64"/>
    </location>
</feature>
<reference evidence="2" key="2">
    <citation type="journal article" date="2021" name="PeerJ">
        <title>Extensive microbial diversity within the chicken gut microbiome revealed by metagenomics and culture.</title>
        <authorList>
            <person name="Gilroy R."/>
            <person name="Ravi A."/>
            <person name="Getino M."/>
            <person name="Pursley I."/>
            <person name="Horton D.L."/>
            <person name="Alikhan N.F."/>
            <person name="Baker D."/>
            <person name="Gharbi K."/>
            <person name="Hall N."/>
            <person name="Watson M."/>
            <person name="Adriaenssens E.M."/>
            <person name="Foster-Nyarko E."/>
            <person name="Jarju S."/>
            <person name="Secka A."/>
            <person name="Antonio M."/>
            <person name="Oren A."/>
            <person name="Chaudhuri R.R."/>
            <person name="La Ragione R."/>
            <person name="Hildebrand F."/>
            <person name="Pallen M.J."/>
        </authorList>
    </citation>
    <scope>NUCLEOTIDE SEQUENCE</scope>
    <source>
        <strain evidence="2">ChiSjej1B19-7085</strain>
    </source>
</reference>
<evidence type="ECO:0000313" key="2">
    <source>
        <dbReference type="EMBL" id="HIR57588.1"/>
    </source>
</evidence>
<feature type="transmembrane region" description="Helical" evidence="1">
    <location>
        <begin position="6"/>
        <end position="29"/>
    </location>
</feature>
<dbReference type="AlphaFoldDB" id="A0A9D1DR99"/>
<proteinExistence type="predicted"/>